<accession>A0A839UU29</accession>
<evidence type="ECO:0000313" key="2">
    <source>
        <dbReference type="Proteomes" id="UP000559987"/>
    </source>
</evidence>
<dbReference type="Proteomes" id="UP000559987">
    <property type="component" value="Unassembled WGS sequence"/>
</dbReference>
<proteinExistence type="predicted"/>
<organism evidence="1 2">
    <name type="scientific">Simiduia aestuariiviva</name>
    <dbReference type="NCBI Taxonomy" id="1510459"/>
    <lineage>
        <taxon>Bacteria</taxon>
        <taxon>Pseudomonadati</taxon>
        <taxon>Pseudomonadota</taxon>
        <taxon>Gammaproteobacteria</taxon>
        <taxon>Cellvibrionales</taxon>
        <taxon>Cellvibrionaceae</taxon>
        <taxon>Simiduia</taxon>
    </lineage>
</organism>
<dbReference type="AlphaFoldDB" id="A0A839UU29"/>
<evidence type="ECO:0000313" key="1">
    <source>
        <dbReference type="EMBL" id="MBB3169950.1"/>
    </source>
</evidence>
<sequence length="73" mass="8464">MARLKRECHIGVGYHRTGKLREKLIREITGFERQLQALQMQSGPVDFSLLQTYKELIACRQTVLKGLPQDTYT</sequence>
<dbReference type="EMBL" id="JACHXZ010000004">
    <property type="protein sequence ID" value="MBB3169950.1"/>
    <property type="molecule type" value="Genomic_DNA"/>
</dbReference>
<name>A0A839UU29_9GAMM</name>
<gene>
    <name evidence="1" type="ORF">FHS30_003163</name>
</gene>
<dbReference type="RefSeq" id="WP_183911430.1">
    <property type="nucleotide sequence ID" value="NZ_JACHXZ010000004.1"/>
</dbReference>
<keyword evidence="2" id="KW-1185">Reference proteome</keyword>
<protein>
    <submittedName>
        <fullName evidence="1">Uncharacterized protein</fullName>
    </submittedName>
</protein>
<comment type="caution">
    <text evidence="1">The sequence shown here is derived from an EMBL/GenBank/DDBJ whole genome shotgun (WGS) entry which is preliminary data.</text>
</comment>
<reference evidence="1 2" key="1">
    <citation type="submission" date="2020-08" db="EMBL/GenBank/DDBJ databases">
        <title>Genomic Encyclopedia of Type Strains, Phase III (KMG-III): the genomes of soil and plant-associated and newly described type strains.</title>
        <authorList>
            <person name="Whitman W."/>
        </authorList>
    </citation>
    <scope>NUCLEOTIDE SEQUENCE [LARGE SCALE GENOMIC DNA]</scope>
    <source>
        <strain evidence="1 2">CECT 8571</strain>
    </source>
</reference>